<dbReference type="Proteomes" id="UP000325440">
    <property type="component" value="Unassembled WGS sequence"/>
</dbReference>
<dbReference type="OrthoDB" id="6621062at2759"/>
<name>A0A5E4M4L2_9HEMI</name>
<accession>A0A5E4M4L2</accession>
<dbReference type="AlphaFoldDB" id="A0A5E4M4L2"/>
<gene>
    <name evidence="1" type="ORF">CINCED_3A009752</name>
</gene>
<keyword evidence="2" id="KW-1185">Reference proteome</keyword>
<dbReference type="EMBL" id="CABPRJ010000028">
    <property type="protein sequence ID" value="VVC26249.1"/>
    <property type="molecule type" value="Genomic_DNA"/>
</dbReference>
<proteinExistence type="predicted"/>
<reference evidence="1 2" key="1">
    <citation type="submission" date="2019-08" db="EMBL/GenBank/DDBJ databases">
        <authorList>
            <person name="Alioto T."/>
            <person name="Alioto T."/>
            <person name="Gomez Garrido J."/>
        </authorList>
    </citation>
    <scope>NUCLEOTIDE SEQUENCE [LARGE SCALE GENOMIC DNA]</scope>
</reference>
<evidence type="ECO:0000313" key="1">
    <source>
        <dbReference type="EMBL" id="VVC26249.1"/>
    </source>
</evidence>
<sequence>MPFKQWPVAEISSATPIFLEYKRSTGQSGIGSIKSFAITNDVQQLIAVIGEHNHEAVTPQNIDRQVLRENCKRKANESISTRSSKIIRKTLLINSSTDIAHKDNYFVRKAMYMVWWKNFPEHPKSFDEAINKI</sequence>
<organism evidence="1 2">
    <name type="scientific">Cinara cedri</name>
    <dbReference type="NCBI Taxonomy" id="506608"/>
    <lineage>
        <taxon>Eukaryota</taxon>
        <taxon>Metazoa</taxon>
        <taxon>Ecdysozoa</taxon>
        <taxon>Arthropoda</taxon>
        <taxon>Hexapoda</taxon>
        <taxon>Insecta</taxon>
        <taxon>Pterygota</taxon>
        <taxon>Neoptera</taxon>
        <taxon>Paraneoptera</taxon>
        <taxon>Hemiptera</taxon>
        <taxon>Sternorrhyncha</taxon>
        <taxon>Aphidomorpha</taxon>
        <taxon>Aphidoidea</taxon>
        <taxon>Aphididae</taxon>
        <taxon>Lachninae</taxon>
        <taxon>Cinara</taxon>
    </lineage>
</organism>
<protein>
    <submittedName>
        <fullName evidence="1">Uncharacterized protein</fullName>
    </submittedName>
</protein>
<evidence type="ECO:0000313" key="2">
    <source>
        <dbReference type="Proteomes" id="UP000325440"/>
    </source>
</evidence>